<dbReference type="Proteomes" id="UP000193411">
    <property type="component" value="Unassembled WGS sequence"/>
</dbReference>
<dbReference type="GO" id="GO:0005509">
    <property type="term" value="F:calcium ion binding"/>
    <property type="evidence" value="ECO:0007669"/>
    <property type="project" value="InterPro"/>
</dbReference>
<evidence type="ECO:0000313" key="5">
    <source>
        <dbReference type="Proteomes" id="UP000193411"/>
    </source>
</evidence>
<keyword evidence="5" id="KW-1185">Reference proteome</keyword>
<feature type="region of interest" description="Disordered" evidence="2">
    <location>
        <begin position="1"/>
        <end position="41"/>
    </location>
</feature>
<organism evidence="4 5">
    <name type="scientific">Catenaria anguillulae PL171</name>
    <dbReference type="NCBI Taxonomy" id="765915"/>
    <lineage>
        <taxon>Eukaryota</taxon>
        <taxon>Fungi</taxon>
        <taxon>Fungi incertae sedis</taxon>
        <taxon>Blastocladiomycota</taxon>
        <taxon>Blastocladiomycetes</taxon>
        <taxon>Blastocladiales</taxon>
        <taxon>Catenariaceae</taxon>
        <taxon>Catenaria</taxon>
    </lineage>
</organism>
<dbReference type="PANTHER" id="PTHR31495">
    <property type="entry name" value="PEROXYGENASE 3-RELATED"/>
    <property type="match status" value="1"/>
</dbReference>
<dbReference type="OrthoDB" id="640742at2759"/>
<comment type="similarity">
    <text evidence="1">Belongs to the caleosin family.</text>
</comment>
<evidence type="ECO:0000256" key="1">
    <source>
        <dbReference type="ARBA" id="ARBA00006765"/>
    </source>
</evidence>
<evidence type="ECO:0000256" key="2">
    <source>
        <dbReference type="SAM" id="MobiDB-lite"/>
    </source>
</evidence>
<dbReference type="InterPro" id="IPR007736">
    <property type="entry name" value="Caleosin-related"/>
</dbReference>
<feature type="compositionally biased region" description="Polar residues" evidence="2">
    <location>
        <begin position="1"/>
        <end position="26"/>
    </location>
</feature>
<dbReference type="Pfam" id="PF05042">
    <property type="entry name" value="Caleosin"/>
    <property type="match status" value="1"/>
</dbReference>
<protein>
    <submittedName>
        <fullName evidence="4">Caleosin related protein-domain-containing protein</fullName>
    </submittedName>
</protein>
<reference evidence="4 5" key="1">
    <citation type="submission" date="2016-07" db="EMBL/GenBank/DDBJ databases">
        <title>Pervasive Adenine N6-methylation of Active Genes in Fungi.</title>
        <authorList>
            <consortium name="DOE Joint Genome Institute"/>
            <person name="Mondo S.J."/>
            <person name="Dannebaum R.O."/>
            <person name="Kuo R.C."/>
            <person name="Labutti K."/>
            <person name="Haridas S."/>
            <person name="Kuo A."/>
            <person name="Salamov A."/>
            <person name="Ahrendt S.R."/>
            <person name="Lipzen A."/>
            <person name="Sullivan W."/>
            <person name="Andreopoulos W.B."/>
            <person name="Clum A."/>
            <person name="Lindquist E."/>
            <person name="Daum C."/>
            <person name="Ramamoorthy G.K."/>
            <person name="Gryganskyi A."/>
            <person name="Culley D."/>
            <person name="Magnuson J.K."/>
            <person name="James T.Y."/>
            <person name="O'Malley M.A."/>
            <person name="Stajich J.E."/>
            <person name="Spatafora J.W."/>
            <person name="Visel A."/>
            <person name="Grigoriev I.V."/>
        </authorList>
    </citation>
    <scope>NUCLEOTIDE SEQUENCE [LARGE SCALE GENOMIC DNA]</scope>
    <source>
        <strain evidence="4 5">PL171</strain>
    </source>
</reference>
<gene>
    <name evidence="4" type="ORF">BCR44DRAFT_1428288</name>
</gene>
<proteinExistence type="inferred from homology"/>
<dbReference type="InterPro" id="IPR011992">
    <property type="entry name" value="EF-hand-dom_pair"/>
</dbReference>
<dbReference type="PANTHER" id="PTHR31495:SF0">
    <property type="entry name" value="BINDING PROTEIN CALEOSIN, PUTATIVE (AFU_ORTHOLOGUE AFUA_5G13750)-RELATED"/>
    <property type="match status" value="1"/>
</dbReference>
<feature type="domain" description="EF-hand" evidence="3">
    <location>
        <begin position="137"/>
        <end position="172"/>
    </location>
</feature>
<dbReference type="EMBL" id="MCFL01000008">
    <property type="protein sequence ID" value="ORZ38449.1"/>
    <property type="molecule type" value="Genomic_DNA"/>
</dbReference>
<dbReference type="AlphaFoldDB" id="A0A1Y2HVB2"/>
<evidence type="ECO:0000259" key="3">
    <source>
        <dbReference type="PROSITE" id="PS50222"/>
    </source>
</evidence>
<accession>A0A1Y2HVB2</accession>
<sequence>MSTTAFNINPDTSATDTHNRSASGRSSTHDSGHGDIDLSTRVSHDDVTVAAAKEAARRGATYTQLGQDAKRIALALRTSGHPDPALATDTDTAPVTVDRPTVMQLDTQRLPAPWMPRATRAIDLDHPNGTTGNYPFNHMSVLQQHVKFFDLNDDGLISPVETYQAFRSLGFNIFISLLAVVFINGTMSYSTSPSWVPDPLLRVNITNIHRVKHGSDSGIIDTEGRFIPAKFEELFAKYSYTRPGFLTWREAFAMTEALRNAMDPYGWAAAKLEWGVFFLLCGRRDHELGELVVAKELVRSQYDGTLFYRIRAERQAALARGQEYLSSVMGARDLQAVELPEGVSAAGKEE</sequence>
<dbReference type="STRING" id="765915.A0A1Y2HVB2"/>
<dbReference type="SUPFAM" id="SSF47473">
    <property type="entry name" value="EF-hand"/>
    <property type="match status" value="1"/>
</dbReference>
<dbReference type="GO" id="GO:0004497">
    <property type="term" value="F:monooxygenase activity"/>
    <property type="evidence" value="ECO:0007669"/>
    <property type="project" value="TreeGrafter"/>
</dbReference>
<comment type="caution">
    <text evidence="4">The sequence shown here is derived from an EMBL/GenBank/DDBJ whole genome shotgun (WGS) entry which is preliminary data.</text>
</comment>
<dbReference type="InterPro" id="IPR002048">
    <property type="entry name" value="EF_hand_dom"/>
</dbReference>
<name>A0A1Y2HVB2_9FUNG</name>
<evidence type="ECO:0000313" key="4">
    <source>
        <dbReference type="EMBL" id="ORZ38449.1"/>
    </source>
</evidence>
<dbReference type="PROSITE" id="PS50222">
    <property type="entry name" value="EF_HAND_2"/>
    <property type="match status" value="1"/>
</dbReference>
<feature type="compositionally biased region" description="Basic and acidic residues" evidence="2">
    <location>
        <begin position="27"/>
        <end position="41"/>
    </location>
</feature>